<sequence length="571" mass="59581">MHRPPDVPGYAIRDVLGSGGCATVYLATQIVVGRDVAVKIDNRTLTTERDQRRFYREVNAAGRLSDHPNVIGLYDAGTLADGRPYLVMELCTGGSLATVLKRRGGLPPDEVQAMSVGLADALGAAHSLGVLHRDLKPGNILVNRYGMVGLADFGLASIITADAEQSATLESLTPAYAPPEAFSLVEPAPSADVYSFGATLYALLSGRPPRFPDTGSPSLAAIVRMHDEPLPVLPWVPGALMSVIERAMAPNPADRFPDGAAMRAALARTPVTFSSSAWPGYAPEHATGDPASPTTSGASFRPPGGDRHSASVSAPPRSGPPQVRAAHGASFSVPPHSGPPYSIPHQSIPHQSIPHRPPPHHTGPHQAPASERRGMSARKAAVLTAVGVLTLVAVVAAGLVAATRPWNEETGLPTVESANQAPTAATRSGPDYGVETTTGNCPATANGGRCVVEPECWSGMVVIVGQVTIERQPCEDLHRWETFAIAPLPRDALTSSQKTLAAHPAVKKLCSTDVMLASRRANAPTIPVAEWSVDVLPPSEAAFADGSRVYRCVAAVISPDTDGSTGSAFTG</sequence>
<evidence type="ECO:0000313" key="10">
    <source>
        <dbReference type="EMBL" id="EXG81893.1"/>
    </source>
</evidence>
<keyword evidence="6" id="KW-0067">ATP-binding</keyword>
<keyword evidence="11" id="KW-1185">Reference proteome</keyword>
<dbReference type="GO" id="GO:0005524">
    <property type="term" value="F:ATP binding"/>
    <property type="evidence" value="ECO:0007669"/>
    <property type="project" value="UniProtKB-KW"/>
</dbReference>
<evidence type="ECO:0000256" key="7">
    <source>
        <dbReference type="SAM" id="MobiDB-lite"/>
    </source>
</evidence>
<dbReference type="InterPro" id="IPR000719">
    <property type="entry name" value="Prot_kinase_dom"/>
</dbReference>
<evidence type="ECO:0000256" key="4">
    <source>
        <dbReference type="ARBA" id="ARBA00022741"/>
    </source>
</evidence>
<dbReference type="AlphaFoldDB" id="A0A010Z3A5"/>
<evidence type="ECO:0000256" key="6">
    <source>
        <dbReference type="ARBA" id="ARBA00022840"/>
    </source>
</evidence>
<proteinExistence type="predicted"/>
<dbReference type="InterPro" id="IPR011009">
    <property type="entry name" value="Kinase-like_dom_sf"/>
</dbReference>
<evidence type="ECO:0000313" key="11">
    <source>
        <dbReference type="Proteomes" id="UP000021053"/>
    </source>
</evidence>
<keyword evidence="8" id="KW-0472">Membrane</keyword>
<evidence type="ECO:0000256" key="3">
    <source>
        <dbReference type="ARBA" id="ARBA00022679"/>
    </source>
</evidence>
<keyword evidence="3" id="KW-0808">Transferase</keyword>
<evidence type="ECO:0000256" key="2">
    <source>
        <dbReference type="ARBA" id="ARBA00022527"/>
    </source>
</evidence>
<name>A0A010Z3A5_9ACTN</name>
<dbReference type="PANTHER" id="PTHR43289:SF6">
    <property type="entry name" value="SERINE_THREONINE-PROTEIN KINASE NEKL-3"/>
    <property type="match status" value="1"/>
</dbReference>
<feature type="transmembrane region" description="Helical" evidence="8">
    <location>
        <begin position="380"/>
        <end position="402"/>
    </location>
</feature>
<keyword evidence="8" id="KW-1133">Transmembrane helix</keyword>
<reference evidence="10 11" key="1">
    <citation type="submission" date="2013-07" db="EMBL/GenBank/DDBJ databases">
        <authorList>
            <consortium name="DOE Joint Genome Institute"/>
            <person name="Eisen J."/>
            <person name="Huntemann M."/>
            <person name="Han J."/>
            <person name="Chen A."/>
            <person name="Kyrpides N."/>
            <person name="Mavromatis K."/>
            <person name="Markowitz V."/>
            <person name="Palaniappan K."/>
            <person name="Ivanova N."/>
            <person name="Schaumberg A."/>
            <person name="Pati A."/>
            <person name="Liolios K."/>
            <person name="Nordberg H.P."/>
            <person name="Cantor M.N."/>
            <person name="Hua S.X."/>
            <person name="Woyke T."/>
        </authorList>
    </citation>
    <scope>NUCLEOTIDE SEQUENCE [LARGE SCALE GENOMIC DNA]</scope>
    <source>
        <strain evidence="10 11">DSM 44712</strain>
    </source>
</reference>
<keyword evidence="2 10" id="KW-0723">Serine/threonine-protein kinase</keyword>
<dbReference type="GO" id="GO:0004674">
    <property type="term" value="F:protein serine/threonine kinase activity"/>
    <property type="evidence" value="ECO:0007669"/>
    <property type="project" value="UniProtKB-KW"/>
</dbReference>
<dbReference type="PANTHER" id="PTHR43289">
    <property type="entry name" value="MITOGEN-ACTIVATED PROTEIN KINASE KINASE KINASE 20-RELATED"/>
    <property type="match status" value="1"/>
</dbReference>
<dbReference type="PROSITE" id="PS00108">
    <property type="entry name" value="PROTEIN_KINASE_ST"/>
    <property type="match status" value="1"/>
</dbReference>
<dbReference type="PROSITE" id="PS50011">
    <property type="entry name" value="PROTEIN_KINASE_DOM"/>
    <property type="match status" value="1"/>
</dbReference>
<evidence type="ECO:0000256" key="5">
    <source>
        <dbReference type="ARBA" id="ARBA00022777"/>
    </source>
</evidence>
<dbReference type="PATRIC" id="fig|927661.3.peg.2973"/>
<protein>
    <recommendedName>
        <fullName evidence="1">non-specific serine/threonine protein kinase</fullName>
        <ecNumber evidence="1">2.7.11.1</ecNumber>
    </recommendedName>
</protein>
<dbReference type="OrthoDB" id="9762169at2"/>
<dbReference type="RefSeq" id="WP_035851355.1">
    <property type="nucleotide sequence ID" value="NZ_KK073874.1"/>
</dbReference>
<dbReference type="Proteomes" id="UP000021053">
    <property type="component" value="Unassembled WGS sequence"/>
</dbReference>
<dbReference type="SMART" id="SM00220">
    <property type="entry name" value="S_TKc"/>
    <property type="match status" value="1"/>
</dbReference>
<keyword evidence="5 10" id="KW-0418">Kinase</keyword>
<evidence type="ECO:0000256" key="8">
    <source>
        <dbReference type="SAM" id="Phobius"/>
    </source>
</evidence>
<dbReference type="Gene3D" id="1.10.510.10">
    <property type="entry name" value="Transferase(Phosphotransferase) domain 1"/>
    <property type="match status" value="1"/>
</dbReference>
<comment type="caution">
    <text evidence="10">The sequence shown here is derived from an EMBL/GenBank/DDBJ whole genome shotgun (WGS) entry which is preliminary data.</text>
</comment>
<dbReference type="CDD" id="cd14014">
    <property type="entry name" value="STKc_PknB_like"/>
    <property type="match status" value="1"/>
</dbReference>
<evidence type="ECO:0000259" key="9">
    <source>
        <dbReference type="PROSITE" id="PS50011"/>
    </source>
</evidence>
<accession>A0A010Z3A5</accession>
<dbReference type="SUPFAM" id="SSF56112">
    <property type="entry name" value="Protein kinase-like (PK-like)"/>
    <property type="match status" value="1"/>
</dbReference>
<feature type="region of interest" description="Disordered" evidence="7">
    <location>
        <begin position="282"/>
        <end position="376"/>
    </location>
</feature>
<dbReference type="EMBL" id="JFBT01000001">
    <property type="protein sequence ID" value="EXG81893.1"/>
    <property type="molecule type" value="Genomic_DNA"/>
</dbReference>
<dbReference type="HOGENOM" id="CLU_000288_169_0_11"/>
<dbReference type="EC" id="2.7.11.1" evidence="1"/>
<dbReference type="InterPro" id="IPR008271">
    <property type="entry name" value="Ser/Thr_kinase_AS"/>
</dbReference>
<evidence type="ECO:0000256" key="1">
    <source>
        <dbReference type="ARBA" id="ARBA00012513"/>
    </source>
</evidence>
<keyword evidence="8" id="KW-0812">Transmembrane</keyword>
<feature type="domain" description="Protein kinase" evidence="9">
    <location>
        <begin position="10"/>
        <end position="272"/>
    </location>
</feature>
<keyword evidence="4" id="KW-0547">Nucleotide-binding</keyword>
<organism evidence="10 11">
    <name type="scientific">Cryptosporangium arvum DSM 44712</name>
    <dbReference type="NCBI Taxonomy" id="927661"/>
    <lineage>
        <taxon>Bacteria</taxon>
        <taxon>Bacillati</taxon>
        <taxon>Actinomycetota</taxon>
        <taxon>Actinomycetes</taxon>
        <taxon>Cryptosporangiales</taxon>
        <taxon>Cryptosporangiaceae</taxon>
        <taxon>Cryptosporangium</taxon>
    </lineage>
</organism>
<gene>
    <name evidence="10" type="ORF">CryarDRAFT_3014</name>
</gene>
<dbReference type="Pfam" id="PF00069">
    <property type="entry name" value="Pkinase"/>
    <property type="match status" value="1"/>
</dbReference>